<evidence type="ECO:0000313" key="8">
    <source>
        <dbReference type="Proteomes" id="UP001470230"/>
    </source>
</evidence>
<dbReference type="InterPro" id="IPR012295">
    <property type="entry name" value="TBP_dom_sf"/>
</dbReference>
<comment type="similarity">
    <text evidence="2">Belongs to the adaptor complexes large subunit family.</text>
</comment>
<dbReference type="Gene3D" id="3.30.310.10">
    <property type="entry name" value="TATA-Binding Protein"/>
    <property type="match status" value="1"/>
</dbReference>
<dbReference type="PANTHER" id="PTHR11134">
    <property type="entry name" value="ADAPTOR COMPLEX SUBUNIT BETA FAMILY MEMBER"/>
    <property type="match status" value="1"/>
</dbReference>
<dbReference type="InterPro" id="IPR016024">
    <property type="entry name" value="ARM-type_fold"/>
</dbReference>
<sequence length="831" mass="93719">MNGLIDDFGDEKDDLISLRNQLDGNDPQERKSAAKRVLNLMRSGENVQNLFSSMLRCVSTDDIELKRLVYLYLVNYSAQEPEQAIMTVNTFIQDSSHENPLIRSLAVRSMCRIRIESVAEHMILPLKKTLCDQDPYVRKTAAFGVAKLYDIVPESIENADIFNDLLALLYDDNPLVVANTTAAIAEINERRTTPIFEFNYKTIRPAINALHNSSEWCQTVLLDAISRCVPDDAKAAQHLIERITPLLRHENPSVVTGAFKSIFLLMKYDTRSPLDLFPQILPPFISLCSSAEPEIQYVVLQTVLLFVQQYPKALAKEIRFFFCKYNDPSYIKMVKLDIITQVMQPITVTVVLEELTEYTNEVDVAFVRKTIRCIGQIAIKMEASARRCVDILMNCLNGKADYAVEESITVLCDLLRKFPGDFDSVIIPICSTLDRVHDPKSKSAAIWVLGEYCHLIENVDILLDPFLDTFHDEQPLVQLQILSTVVKVYIAKQDKVQDQLQFILNEATKDSNVPDVKNRALLYWRLLSNDANIAKNIIVFDKTTIMHSGIHFDPKVLDELIQNMGTVSGTLHILPSEFVRRVKYVPDDENINANANDMNDNLDDMLDADGSRLRNWLPTRLNDETYLSVSIDFDANNMYMRLVNKSPSPLSQFAIALNKNILGLGLASTPSFPASLEFGDNAEVAIPIKLDPQNVGNEDKTELQLALRTNLGNLFGTTRIPIEITTTDDGNIGQEGFTERFSRYTVSKTINVEASFIGNDKTLAQRKVFVVGKNTVNNCNVVYVSFGFSPTLIFLAELTQNGQNFTALVKAETNFLMELIEQNAPYLFAQK</sequence>
<keyword evidence="4" id="KW-0653">Protein transport</keyword>
<evidence type="ECO:0000256" key="5">
    <source>
        <dbReference type="ARBA" id="ARBA00023136"/>
    </source>
</evidence>
<dbReference type="Pfam" id="PF01602">
    <property type="entry name" value="Adaptin_N"/>
    <property type="match status" value="1"/>
</dbReference>
<evidence type="ECO:0000256" key="1">
    <source>
        <dbReference type="ARBA" id="ARBA00004308"/>
    </source>
</evidence>
<keyword evidence="8" id="KW-1185">Reference proteome</keyword>
<accession>A0ABR2JZC0</accession>
<proteinExistence type="inferred from homology"/>
<protein>
    <recommendedName>
        <fullName evidence="6">Clathrin/coatomer adaptor adaptin-like N-terminal domain-containing protein</fullName>
    </recommendedName>
</protein>
<evidence type="ECO:0000256" key="3">
    <source>
        <dbReference type="ARBA" id="ARBA00022448"/>
    </source>
</evidence>
<dbReference type="InterPro" id="IPR013041">
    <property type="entry name" value="Clathrin_app_Ig-like_sf"/>
</dbReference>
<dbReference type="InterPro" id="IPR013037">
    <property type="entry name" value="Clathrin_b-adaptin_app_Ig-like"/>
</dbReference>
<dbReference type="SUPFAM" id="SSF49348">
    <property type="entry name" value="Clathrin adaptor appendage domain"/>
    <property type="match status" value="1"/>
</dbReference>
<feature type="domain" description="Clathrin/coatomer adaptor adaptin-like N-terminal" evidence="6">
    <location>
        <begin position="14"/>
        <end position="529"/>
    </location>
</feature>
<comment type="caution">
    <text evidence="7">The sequence shown here is derived from an EMBL/GenBank/DDBJ whole genome shotgun (WGS) entry which is preliminary data.</text>
</comment>
<keyword evidence="3" id="KW-0813">Transport</keyword>
<gene>
    <name evidence="7" type="ORF">M9Y10_043310</name>
</gene>
<dbReference type="SUPFAM" id="SSF48371">
    <property type="entry name" value="ARM repeat"/>
    <property type="match status" value="1"/>
</dbReference>
<organism evidence="7 8">
    <name type="scientific">Tritrichomonas musculus</name>
    <dbReference type="NCBI Taxonomy" id="1915356"/>
    <lineage>
        <taxon>Eukaryota</taxon>
        <taxon>Metamonada</taxon>
        <taxon>Parabasalia</taxon>
        <taxon>Tritrichomonadida</taxon>
        <taxon>Tritrichomonadidae</taxon>
        <taxon>Tritrichomonas</taxon>
    </lineage>
</organism>
<name>A0ABR2JZC0_9EUKA</name>
<dbReference type="Gene3D" id="2.60.40.1150">
    <property type="match status" value="1"/>
</dbReference>
<evidence type="ECO:0000256" key="4">
    <source>
        <dbReference type="ARBA" id="ARBA00022927"/>
    </source>
</evidence>
<evidence type="ECO:0000259" key="6">
    <source>
        <dbReference type="Pfam" id="PF01602"/>
    </source>
</evidence>
<keyword evidence="5" id="KW-0472">Membrane</keyword>
<reference evidence="7 8" key="1">
    <citation type="submission" date="2024-04" db="EMBL/GenBank/DDBJ databases">
        <title>Tritrichomonas musculus Genome.</title>
        <authorList>
            <person name="Alves-Ferreira E."/>
            <person name="Grigg M."/>
            <person name="Lorenzi H."/>
            <person name="Galac M."/>
        </authorList>
    </citation>
    <scope>NUCLEOTIDE SEQUENCE [LARGE SCALE GENOMIC DNA]</scope>
    <source>
        <strain evidence="7 8">EAF2021</strain>
    </source>
</reference>
<dbReference type="InterPro" id="IPR011989">
    <property type="entry name" value="ARM-like"/>
</dbReference>
<dbReference type="InterPro" id="IPR026739">
    <property type="entry name" value="AP_beta"/>
</dbReference>
<dbReference type="Proteomes" id="UP001470230">
    <property type="component" value="Unassembled WGS sequence"/>
</dbReference>
<comment type="subcellular location">
    <subcellularLocation>
        <location evidence="1">Endomembrane system</location>
    </subcellularLocation>
</comment>
<evidence type="ECO:0000256" key="2">
    <source>
        <dbReference type="ARBA" id="ARBA00006613"/>
    </source>
</evidence>
<dbReference type="InterPro" id="IPR002553">
    <property type="entry name" value="Clathrin/coatomer_adapt-like_N"/>
</dbReference>
<dbReference type="EMBL" id="JAPFFF010000008">
    <property type="protein sequence ID" value="KAK8884204.1"/>
    <property type="molecule type" value="Genomic_DNA"/>
</dbReference>
<evidence type="ECO:0000313" key="7">
    <source>
        <dbReference type="EMBL" id="KAK8884204.1"/>
    </source>
</evidence>
<dbReference type="Gene3D" id="1.25.10.10">
    <property type="entry name" value="Leucine-rich Repeat Variant"/>
    <property type="match status" value="1"/>
</dbReference>